<reference evidence="3" key="1">
    <citation type="journal article" date="2012" name="J. Bacteriol.">
        <title>Genome Sequence of Micromonospora lupini Lupac 08, Isolated from Root Nodules of Lupinus angustifolius.</title>
        <authorList>
            <person name="Alonso-Vega P."/>
            <person name="Normand P."/>
            <person name="Bacigalupe R."/>
            <person name="Pujic P."/>
            <person name="Lajus A."/>
            <person name="Vallenet D."/>
            <person name="Carro L."/>
            <person name="Coll P."/>
            <person name="Trujillo M.E."/>
        </authorList>
    </citation>
    <scope>NUCLEOTIDE SEQUENCE [LARGE SCALE GENOMIC DNA]</scope>
    <source>
        <strain evidence="3">Lupac 08</strain>
    </source>
</reference>
<dbReference type="eggNOG" id="ENOG5032KR3">
    <property type="taxonomic scope" value="Bacteria"/>
</dbReference>
<dbReference type="Proteomes" id="UP000003448">
    <property type="component" value="Unassembled WGS sequence"/>
</dbReference>
<accession>I0L6I1</accession>
<evidence type="ECO:0000256" key="1">
    <source>
        <dbReference type="SAM" id="Phobius"/>
    </source>
</evidence>
<dbReference type="EMBL" id="CAIE01000035">
    <property type="protein sequence ID" value="CCH19428.1"/>
    <property type="molecule type" value="Genomic_DNA"/>
</dbReference>
<dbReference type="STRING" id="1150864.MILUP08_44303"/>
<keyword evidence="1" id="KW-1133">Transmembrane helix</keyword>
<feature type="transmembrane region" description="Helical" evidence="1">
    <location>
        <begin position="84"/>
        <end position="105"/>
    </location>
</feature>
<keyword evidence="3" id="KW-1185">Reference proteome</keyword>
<keyword evidence="1" id="KW-0812">Transmembrane</keyword>
<sequence length="109" mass="12098">MRRYSCAQLLPLQAPRNPSWLGWKLATPLIGLSLLMAVPAVFGTVTWWSFYSVGYRVLSVVICLILTAQLAVAVSIGVRPNRDVPWTRVVLVILGILLTCGLARIRHEL</sequence>
<dbReference type="AlphaFoldDB" id="I0L6I1"/>
<name>I0L6I1_9ACTN</name>
<organism evidence="2 3">
    <name type="scientific">Micromonospora lupini str. Lupac 08</name>
    <dbReference type="NCBI Taxonomy" id="1150864"/>
    <lineage>
        <taxon>Bacteria</taxon>
        <taxon>Bacillati</taxon>
        <taxon>Actinomycetota</taxon>
        <taxon>Actinomycetes</taxon>
        <taxon>Micromonosporales</taxon>
        <taxon>Micromonosporaceae</taxon>
        <taxon>Micromonospora</taxon>
    </lineage>
</organism>
<proteinExistence type="predicted"/>
<feature type="transmembrane region" description="Helical" evidence="1">
    <location>
        <begin position="57"/>
        <end position="78"/>
    </location>
</feature>
<keyword evidence="1" id="KW-0472">Membrane</keyword>
<comment type="caution">
    <text evidence="2">The sequence shown here is derived from an EMBL/GenBank/DDBJ whole genome shotgun (WGS) entry which is preliminary data.</text>
</comment>
<gene>
    <name evidence="2" type="ORF">MILUP08_44303</name>
</gene>
<feature type="transmembrane region" description="Helical" evidence="1">
    <location>
        <begin position="25"/>
        <end position="50"/>
    </location>
</feature>
<evidence type="ECO:0000313" key="3">
    <source>
        <dbReference type="Proteomes" id="UP000003448"/>
    </source>
</evidence>
<evidence type="ECO:0000313" key="2">
    <source>
        <dbReference type="EMBL" id="CCH19428.1"/>
    </source>
</evidence>
<protein>
    <submittedName>
        <fullName evidence="2">Uncharacterized protein</fullName>
    </submittedName>
</protein>